<sequence length="86" mass="9202">MAGWLAASQKTLPLFVSLPLFLSLSLVVPSAAPAATHTLAVAPIIITRNQKRSGACVVDSAVCKRVKKSSSRPPPNRRGRRRHSSD</sequence>
<reference evidence="3" key="1">
    <citation type="submission" date="2018-01" db="EMBL/GenBank/DDBJ databases">
        <title>An insight into the sialome of Amazonian anophelines.</title>
        <authorList>
            <person name="Ribeiro J.M."/>
            <person name="Scarpassa V."/>
            <person name="Calvo E."/>
        </authorList>
    </citation>
    <scope>NUCLEOTIDE SEQUENCE</scope>
</reference>
<keyword evidence="2" id="KW-0732">Signal</keyword>
<protein>
    <recommendedName>
        <fullName evidence="4">Secreted protein</fullName>
    </recommendedName>
</protein>
<feature type="signal peptide" evidence="2">
    <location>
        <begin position="1"/>
        <end position="34"/>
    </location>
</feature>
<evidence type="ECO:0000256" key="1">
    <source>
        <dbReference type="SAM" id="MobiDB-lite"/>
    </source>
</evidence>
<proteinExistence type="predicted"/>
<evidence type="ECO:0008006" key="4">
    <source>
        <dbReference type="Google" id="ProtNLM"/>
    </source>
</evidence>
<organism evidence="3">
    <name type="scientific">Anopheles darlingi</name>
    <name type="common">Mosquito</name>
    <dbReference type="NCBI Taxonomy" id="43151"/>
    <lineage>
        <taxon>Eukaryota</taxon>
        <taxon>Metazoa</taxon>
        <taxon>Ecdysozoa</taxon>
        <taxon>Arthropoda</taxon>
        <taxon>Hexapoda</taxon>
        <taxon>Insecta</taxon>
        <taxon>Pterygota</taxon>
        <taxon>Neoptera</taxon>
        <taxon>Endopterygota</taxon>
        <taxon>Diptera</taxon>
        <taxon>Nematocera</taxon>
        <taxon>Culicoidea</taxon>
        <taxon>Culicidae</taxon>
        <taxon>Anophelinae</taxon>
        <taxon>Anopheles</taxon>
    </lineage>
</organism>
<accession>A0A2M4DHH4</accession>
<dbReference type="EMBL" id="GGFL01012834">
    <property type="protein sequence ID" value="MBW77012.1"/>
    <property type="molecule type" value="Transcribed_RNA"/>
</dbReference>
<name>A0A2M4DHH4_ANODA</name>
<dbReference type="AlphaFoldDB" id="A0A2M4DHH4"/>
<evidence type="ECO:0000256" key="2">
    <source>
        <dbReference type="SAM" id="SignalP"/>
    </source>
</evidence>
<feature type="chain" id="PRO_5014869729" description="Secreted protein" evidence="2">
    <location>
        <begin position="35"/>
        <end position="86"/>
    </location>
</feature>
<feature type="region of interest" description="Disordered" evidence="1">
    <location>
        <begin position="66"/>
        <end position="86"/>
    </location>
</feature>
<evidence type="ECO:0000313" key="3">
    <source>
        <dbReference type="EMBL" id="MBW77012.1"/>
    </source>
</evidence>